<evidence type="ECO:0000313" key="2">
    <source>
        <dbReference type="EMBL" id="NIJ08051.1"/>
    </source>
</evidence>
<keyword evidence="1" id="KW-0472">Membrane</keyword>
<gene>
    <name evidence="2" type="ORF">FHS31_001661</name>
</gene>
<proteinExistence type="predicted"/>
<sequence length="32" mass="3317">MEQAIFPKAALGPALLMGTGVWAALIALIHVL</sequence>
<dbReference type="Proteomes" id="UP000727456">
    <property type="component" value="Unassembled WGS sequence"/>
</dbReference>
<evidence type="ECO:0000313" key="3">
    <source>
        <dbReference type="Proteomes" id="UP000727456"/>
    </source>
</evidence>
<comment type="caution">
    <text evidence="2">The sequence shown here is derived from an EMBL/GenBank/DDBJ whole genome shotgun (WGS) entry which is preliminary data.</text>
</comment>
<keyword evidence="1" id="KW-0812">Transmembrane</keyword>
<keyword evidence="3" id="KW-1185">Reference proteome</keyword>
<dbReference type="EMBL" id="JAAOZC010000003">
    <property type="protein sequence ID" value="NIJ08051.1"/>
    <property type="molecule type" value="Genomic_DNA"/>
</dbReference>
<reference evidence="2 3" key="1">
    <citation type="submission" date="2020-03" db="EMBL/GenBank/DDBJ databases">
        <title>Genomic Encyclopedia of Type Strains, Phase III (KMG-III): the genomes of soil and plant-associated and newly described type strains.</title>
        <authorList>
            <person name="Whitman W."/>
        </authorList>
    </citation>
    <scope>NUCLEOTIDE SEQUENCE [LARGE SCALE GENOMIC DNA]</scope>
    <source>
        <strain evidence="2 3">CECT 8804</strain>
    </source>
</reference>
<protein>
    <submittedName>
        <fullName evidence="2">Uncharacterized protein</fullName>
    </submittedName>
</protein>
<name>A0ABX0TWR1_9SPHN</name>
<accession>A0ABX0TWR1</accession>
<feature type="transmembrane region" description="Helical" evidence="1">
    <location>
        <begin position="12"/>
        <end position="31"/>
    </location>
</feature>
<organism evidence="2 3">
    <name type="scientific">Sphingomonas vulcanisoli</name>
    <dbReference type="NCBI Taxonomy" id="1658060"/>
    <lineage>
        <taxon>Bacteria</taxon>
        <taxon>Pseudomonadati</taxon>
        <taxon>Pseudomonadota</taxon>
        <taxon>Alphaproteobacteria</taxon>
        <taxon>Sphingomonadales</taxon>
        <taxon>Sphingomonadaceae</taxon>
        <taxon>Sphingomonas</taxon>
    </lineage>
</organism>
<evidence type="ECO:0000256" key="1">
    <source>
        <dbReference type="SAM" id="Phobius"/>
    </source>
</evidence>
<keyword evidence="1" id="KW-1133">Transmembrane helix</keyword>